<feature type="transmembrane region" description="Helical" evidence="6">
    <location>
        <begin position="345"/>
        <end position="368"/>
    </location>
</feature>
<feature type="transmembrane region" description="Helical" evidence="6">
    <location>
        <begin position="85"/>
        <end position="106"/>
    </location>
</feature>
<dbReference type="PIRSF" id="PIRSF002808">
    <property type="entry name" value="Hexose_phosphate_transp"/>
    <property type="match status" value="1"/>
</dbReference>
<feature type="transmembrane region" description="Helical" evidence="6">
    <location>
        <begin position="375"/>
        <end position="402"/>
    </location>
</feature>
<keyword evidence="9" id="KW-1185">Reference proteome</keyword>
<evidence type="ECO:0000256" key="4">
    <source>
        <dbReference type="ARBA" id="ARBA00022989"/>
    </source>
</evidence>
<organism evidence="8 9">
    <name type="scientific">Bradyrhizobium centrolobii</name>
    <dbReference type="NCBI Taxonomy" id="1505087"/>
    <lineage>
        <taxon>Bacteria</taxon>
        <taxon>Pseudomonadati</taxon>
        <taxon>Pseudomonadota</taxon>
        <taxon>Alphaproteobacteria</taxon>
        <taxon>Hyphomicrobiales</taxon>
        <taxon>Nitrobacteraceae</taxon>
        <taxon>Bradyrhizobium</taxon>
    </lineage>
</organism>
<dbReference type="SUPFAM" id="SSF103473">
    <property type="entry name" value="MFS general substrate transporter"/>
    <property type="match status" value="1"/>
</dbReference>
<dbReference type="GO" id="GO:0005886">
    <property type="term" value="C:plasma membrane"/>
    <property type="evidence" value="ECO:0007669"/>
    <property type="project" value="UniProtKB-SubCell"/>
</dbReference>
<evidence type="ECO:0000256" key="1">
    <source>
        <dbReference type="ARBA" id="ARBA00004651"/>
    </source>
</evidence>
<dbReference type="GO" id="GO:0022857">
    <property type="term" value="F:transmembrane transporter activity"/>
    <property type="evidence" value="ECO:0007669"/>
    <property type="project" value="InterPro"/>
</dbReference>
<feature type="transmembrane region" description="Helical" evidence="6">
    <location>
        <begin position="54"/>
        <end position="73"/>
    </location>
</feature>
<dbReference type="InterPro" id="IPR000849">
    <property type="entry name" value="Sugar_P_transporter"/>
</dbReference>
<comment type="subcellular location">
    <subcellularLocation>
        <location evidence="1">Cell membrane</location>
        <topology evidence="1">Multi-pass membrane protein</topology>
    </subcellularLocation>
</comment>
<evidence type="ECO:0000313" key="8">
    <source>
        <dbReference type="EMBL" id="OAE97695.1"/>
    </source>
</evidence>
<dbReference type="InterPro" id="IPR020846">
    <property type="entry name" value="MFS_dom"/>
</dbReference>
<feature type="transmembrane region" description="Helical" evidence="6">
    <location>
        <begin position="176"/>
        <end position="196"/>
    </location>
</feature>
<dbReference type="Pfam" id="PF07690">
    <property type="entry name" value="MFS_1"/>
    <property type="match status" value="1"/>
</dbReference>
<sequence length="453" mass="48371">MTTEQKPSARTHQRLVILALITMLLALSSGDRATLSIAGPNMSKALGITPVELGWMFSAFAWAYVLAHLPAGWITDRLGAKQTILGGLILWSLVTFLMSCVGWASHPFLTMLILRFMLGVFESPVGPAAGRIIAAWFPSAERGIAGAIFNSAQYVSLVVFTPLMGFLDHRFGWEHIFVVMGVLGFLLAAVWAVTYYPPTRHPRISAAELDHLRAGGALVDLGGASPAAVAAQGPRWSDLAELFRSRMLVGIFLAQYGISSITWFFVSWFPTYLVRERGLSVLDASLIATVPAICGFVGGVVTGFFSDWLFKRTGSLSIARKTPITIGLVMTVLIIGCNYTDSTVLITVLMSAAFFGRGFGSLGWTVVADTAPKEVIGLTGGVFNAIGNTAGIVTPVAIGYILSATGSFNGALLYVGLHGLLAVLCYWVIVGPIERLVIREGVGLIRSAPQAAE</sequence>
<dbReference type="STRING" id="1505087.AYJ54_34765"/>
<keyword evidence="4 6" id="KW-1133">Transmembrane helix</keyword>
<dbReference type="Proteomes" id="UP000076959">
    <property type="component" value="Unassembled WGS sequence"/>
</dbReference>
<protein>
    <submittedName>
        <fullName evidence="8">Galactonate transporter</fullName>
    </submittedName>
</protein>
<feature type="transmembrane region" description="Helical" evidence="6">
    <location>
        <begin position="322"/>
        <end position="339"/>
    </location>
</feature>
<dbReference type="RefSeq" id="WP_063708737.1">
    <property type="nucleotide sequence ID" value="NZ_LUUB01000124.1"/>
</dbReference>
<reference evidence="8 9" key="1">
    <citation type="submission" date="2016-03" db="EMBL/GenBank/DDBJ databases">
        <title>Draft Genome Sequence of the Strain BR 10245 (Bradyrhizobium sp.) isolated from nodules of Centrolobium paraense.</title>
        <authorList>
            <person name="Simoes-Araujo J.L.Sr."/>
            <person name="Barauna A.C."/>
            <person name="Silva K."/>
            <person name="Zilli J.E."/>
        </authorList>
    </citation>
    <scope>NUCLEOTIDE SEQUENCE [LARGE SCALE GENOMIC DNA]</scope>
    <source>
        <strain evidence="8 9">BR 10245</strain>
    </source>
</reference>
<dbReference type="CDD" id="cd17319">
    <property type="entry name" value="MFS_ExuT_GudP_like"/>
    <property type="match status" value="1"/>
</dbReference>
<feature type="transmembrane region" description="Helical" evidence="6">
    <location>
        <begin position="247"/>
        <end position="266"/>
    </location>
</feature>
<dbReference type="InterPro" id="IPR036259">
    <property type="entry name" value="MFS_trans_sf"/>
</dbReference>
<dbReference type="PANTHER" id="PTHR11662:SF399">
    <property type="entry name" value="FI19708P1-RELATED"/>
    <property type="match status" value="1"/>
</dbReference>
<keyword evidence="5 6" id="KW-0472">Membrane</keyword>
<proteinExistence type="predicted"/>
<evidence type="ECO:0000259" key="7">
    <source>
        <dbReference type="PROSITE" id="PS50850"/>
    </source>
</evidence>
<dbReference type="EMBL" id="LUUB01000124">
    <property type="protein sequence ID" value="OAE97695.1"/>
    <property type="molecule type" value="Genomic_DNA"/>
</dbReference>
<dbReference type="InterPro" id="IPR011701">
    <property type="entry name" value="MFS"/>
</dbReference>
<feature type="domain" description="Major facilitator superfamily (MFS) profile" evidence="7">
    <location>
        <begin position="17"/>
        <end position="434"/>
    </location>
</feature>
<evidence type="ECO:0000256" key="5">
    <source>
        <dbReference type="ARBA" id="ARBA00023136"/>
    </source>
</evidence>
<name>A0A176Y8R5_9BRAD</name>
<dbReference type="AlphaFoldDB" id="A0A176Y8R5"/>
<feature type="transmembrane region" description="Helical" evidence="6">
    <location>
        <begin position="112"/>
        <end position="137"/>
    </location>
</feature>
<dbReference type="InterPro" id="IPR050382">
    <property type="entry name" value="MFS_Na/Anion_cotransporter"/>
</dbReference>
<dbReference type="PROSITE" id="PS50850">
    <property type="entry name" value="MFS"/>
    <property type="match status" value="1"/>
</dbReference>
<feature type="transmembrane region" description="Helical" evidence="6">
    <location>
        <begin position="286"/>
        <end position="310"/>
    </location>
</feature>
<feature type="transmembrane region" description="Helical" evidence="6">
    <location>
        <begin position="144"/>
        <end position="164"/>
    </location>
</feature>
<evidence type="ECO:0000256" key="6">
    <source>
        <dbReference type="SAM" id="Phobius"/>
    </source>
</evidence>
<accession>A0A176Y8R5</accession>
<comment type="caution">
    <text evidence="8">The sequence shown here is derived from an EMBL/GenBank/DDBJ whole genome shotgun (WGS) entry which is preliminary data.</text>
</comment>
<evidence type="ECO:0000256" key="3">
    <source>
        <dbReference type="ARBA" id="ARBA00022692"/>
    </source>
</evidence>
<dbReference type="PANTHER" id="PTHR11662">
    <property type="entry name" value="SOLUTE CARRIER FAMILY 17"/>
    <property type="match status" value="1"/>
</dbReference>
<gene>
    <name evidence="8" type="ORF">AYJ54_34765</name>
</gene>
<evidence type="ECO:0000313" key="9">
    <source>
        <dbReference type="Proteomes" id="UP000076959"/>
    </source>
</evidence>
<dbReference type="Gene3D" id="1.20.1250.20">
    <property type="entry name" value="MFS general substrate transporter like domains"/>
    <property type="match status" value="2"/>
</dbReference>
<feature type="transmembrane region" description="Helical" evidence="6">
    <location>
        <begin position="408"/>
        <end position="429"/>
    </location>
</feature>
<keyword evidence="2" id="KW-1003">Cell membrane</keyword>
<keyword evidence="3 6" id="KW-0812">Transmembrane</keyword>
<evidence type="ECO:0000256" key="2">
    <source>
        <dbReference type="ARBA" id="ARBA00022475"/>
    </source>
</evidence>